<feature type="transmembrane region" description="Helical" evidence="1">
    <location>
        <begin position="22"/>
        <end position="43"/>
    </location>
</feature>
<dbReference type="InterPro" id="IPR039708">
    <property type="entry name" value="MT1774/Rv1733c-like"/>
</dbReference>
<dbReference type="EMBL" id="BNDW01000068">
    <property type="protein sequence ID" value="GHI24805.1"/>
    <property type="molecule type" value="Genomic_DNA"/>
</dbReference>
<dbReference type="Proteomes" id="UP001052739">
    <property type="component" value="Unassembled WGS sequence"/>
</dbReference>
<evidence type="ECO:0000313" key="2">
    <source>
        <dbReference type="EMBL" id="GHI24805.1"/>
    </source>
</evidence>
<reference evidence="2" key="1">
    <citation type="submission" date="2024-05" db="EMBL/GenBank/DDBJ databases">
        <title>Whole genome shotgun sequence of Streptomyces hydrogenans NBRC 13475.</title>
        <authorList>
            <person name="Komaki H."/>
            <person name="Tamura T."/>
        </authorList>
    </citation>
    <scope>NUCLEOTIDE SEQUENCE</scope>
    <source>
        <strain evidence="2">NBRC 13475</strain>
    </source>
</reference>
<sequence>MTDREPHRTGPRPPHDGPGRRAAVVVVLTLALLCGAVAAGYLWSFGARADRIRAAHQHQVVATTTGPAREQAALARSGTETRALAPAVWEYPDGVRRSGTVEVPARTPQGRTVTVSVNDSGSPVRPTDGTSGRLLTSVAGGTATAAAVAATGSGALALLRRRTDGRTLAALEREWEQIEPVWSGRLRRGNGPDGGPGTDDV</sequence>
<dbReference type="PANTHER" id="PTHR42305">
    <property type="entry name" value="MEMBRANE PROTEIN RV1733C-RELATED"/>
    <property type="match status" value="1"/>
</dbReference>
<proteinExistence type="predicted"/>
<evidence type="ECO:0000313" key="3">
    <source>
        <dbReference type="Proteomes" id="UP001052739"/>
    </source>
</evidence>
<keyword evidence="1" id="KW-0812">Transmembrane</keyword>
<dbReference type="RefSeq" id="WP_190223404.1">
    <property type="nucleotide sequence ID" value="NZ_BNBS01000033.1"/>
</dbReference>
<dbReference type="PANTHER" id="PTHR42305:SF1">
    <property type="entry name" value="MEMBRANE PROTEIN RV1733C-RELATED"/>
    <property type="match status" value="1"/>
</dbReference>
<keyword evidence="1" id="KW-1133">Transmembrane helix</keyword>
<keyword evidence="1" id="KW-0472">Membrane</keyword>
<name>A0ABQ3PIG1_9ACTN</name>
<accession>A0ABQ3PIG1</accession>
<organism evidence="2 3">
    <name type="scientific">Streptomyces hydrogenans</name>
    <dbReference type="NCBI Taxonomy" id="1873719"/>
    <lineage>
        <taxon>Bacteria</taxon>
        <taxon>Bacillati</taxon>
        <taxon>Actinomycetota</taxon>
        <taxon>Actinomycetes</taxon>
        <taxon>Kitasatosporales</taxon>
        <taxon>Streptomycetaceae</taxon>
        <taxon>Streptomyces</taxon>
    </lineage>
</organism>
<evidence type="ECO:0000256" key="1">
    <source>
        <dbReference type="SAM" id="Phobius"/>
    </source>
</evidence>
<gene>
    <name evidence="2" type="ORF">Shyd_61760</name>
</gene>
<protein>
    <submittedName>
        <fullName evidence="2">Uncharacterized protein</fullName>
    </submittedName>
</protein>
<keyword evidence="3" id="KW-1185">Reference proteome</keyword>
<comment type="caution">
    <text evidence="2">The sequence shown here is derived from an EMBL/GenBank/DDBJ whole genome shotgun (WGS) entry which is preliminary data.</text>
</comment>